<sequence length="769" mass="84121">MSVYVYYCSGHGYGHATRVSAFTCHLHSLREDEGRPTVNIVSSAPEHVFSEAISAGAVYRYADWIDPVIVQPLAYRVDREKSVQVLEAFLSKKSGFLETERRWLSEVGAKCVLSDAAFLGCMAAKLAGVPSILITNFTFDSVYSFLSTSLVDDPDSSDTPISPSDLSPLVSQIHEGYKHADLLILLPGNIPIPSFFSDPRVALPSHEWVDPQTRRFKKDVTQHLEVLERVSLNDAGPDLSTSPSLELHPRIPFPAHTPLGASQKQIKRRVICAPLIVRPPSGPPSAPSETLKSNSALAPVHLSPYTQAGRSQILTSIGVPPHLHEINKTKILVVSFGGQVFRCPNPPKPTRAPTPTSKTSEVAGLGLGLGLEFTTPAFGIGGGVEHARLSPTQETIPTENGSRLTQKQAPTPLQLEDHRKIDPRPVLGSPRLTTPTIQILNSLDGKLDGMNGFSSSSAQYMNIWIPGAPGPSLSPMLGTVTAEGDVFGQEVVGHRTTDVGIGIKEYDHHYDGFIQEEEHEQASRPEILGPPLEDLPQLLPDDSWIAIVCGVSKEQWERSKTEASNGSGNEGGEEKDGLGLDLPPNFFIVPPPSSESQTQVHFPSLLALSDCLLGKLGYGSVSECIDSQTPFVFVSRPLFVEEWGLRRVLEDVVDEEKDEKDEKDKVRKGRWMERTVGIEMSREEYEGGRWAARIMEAVGRRETNKTNKTVKRMEEGTGRDLDTGTGTEIEVGPSAAIGTVGIRKREKEGRELALKIVEWVRECWEGVDV</sequence>
<name>A0A8H5GL18_9AGAR</name>
<feature type="region of interest" description="Disordered" evidence="1">
    <location>
        <begin position="558"/>
        <end position="577"/>
    </location>
</feature>
<proteinExistence type="predicted"/>
<gene>
    <name evidence="2" type="ORF">D9758_003889</name>
</gene>
<dbReference type="InterPro" id="IPR053205">
    <property type="entry name" value="GHMP_kinase_L-arabinokinase"/>
</dbReference>
<dbReference type="Proteomes" id="UP000559256">
    <property type="component" value="Unassembled WGS sequence"/>
</dbReference>
<dbReference type="OrthoDB" id="1684102at2759"/>
<protein>
    <recommendedName>
        <fullName evidence="4">L-arabinokinase</fullName>
    </recommendedName>
</protein>
<dbReference type="PANTHER" id="PTHR38134">
    <property type="entry name" value="SLR1395 PROTEIN"/>
    <property type="match status" value="1"/>
</dbReference>
<evidence type="ECO:0008006" key="4">
    <source>
        <dbReference type="Google" id="ProtNLM"/>
    </source>
</evidence>
<reference evidence="2 3" key="1">
    <citation type="journal article" date="2020" name="ISME J.">
        <title>Uncovering the hidden diversity of litter-decomposition mechanisms in mushroom-forming fungi.</title>
        <authorList>
            <person name="Floudas D."/>
            <person name="Bentzer J."/>
            <person name="Ahren D."/>
            <person name="Johansson T."/>
            <person name="Persson P."/>
            <person name="Tunlid A."/>
        </authorList>
    </citation>
    <scope>NUCLEOTIDE SEQUENCE [LARGE SCALE GENOMIC DNA]</scope>
    <source>
        <strain evidence="2 3">CBS 291.85</strain>
    </source>
</reference>
<evidence type="ECO:0000313" key="3">
    <source>
        <dbReference type="Proteomes" id="UP000559256"/>
    </source>
</evidence>
<comment type="caution">
    <text evidence="2">The sequence shown here is derived from an EMBL/GenBank/DDBJ whole genome shotgun (WGS) entry which is preliminary data.</text>
</comment>
<evidence type="ECO:0000256" key="1">
    <source>
        <dbReference type="SAM" id="MobiDB-lite"/>
    </source>
</evidence>
<dbReference type="EMBL" id="JAACJM010000020">
    <property type="protein sequence ID" value="KAF5367054.1"/>
    <property type="molecule type" value="Genomic_DNA"/>
</dbReference>
<keyword evidence="3" id="KW-1185">Reference proteome</keyword>
<dbReference type="AlphaFoldDB" id="A0A8H5GL18"/>
<accession>A0A8H5GL18</accession>
<dbReference type="PANTHER" id="PTHR38134:SF2">
    <property type="entry name" value="GALACTOKINASE"/>
    <property type="match status" value="1"/>
</dbReference>
<evidence type="ECO:0000313" key="2">
    <source>
        <dbReference type="EMBL" id="KAF5367054.1"/>
    </source>
</evidence>
<organism evidence="2 3">
    <name type="scientific">Tetrapyrgos nigripes</name>
    <dbReference type="NCBI Taxonomy" id="182062"/>
    <lineage>
        <taxon>Eukaryota</taxon>
        <taxon>Fungi</taxon>
        <taxon>Dikarya</taxon>
        <taxon>Basidiomycota</taxon>
        <taxon>Agaricomycotina</taxon>
        <taxon>Agaricomycetes</taxon>
        <taxon>Agaricomycetidae</taxon>
        <taxon>Agaricales</taxon>
        <taxon>Marasmiineae</taxon>
        <taxon>Marasmiaceae</taxon>
        <taxon>Tetrapyrgos</taxon>
    </lineage>
</organism>